<feature type="transmembrane region" description="Helical" evidence="6">
    <location>
        <begin position="409"/>
        <end position="431"/>
    </location>
</feature>
<evidence type="ECO:0000256" key="5">
    <source>
        <dbReference type="SAM" id="MobiDB-lite"/>
    </source>
</evidence>
<dbReference type="InterPro" id="IPR036259">
    <property type="entry name" value="MFS_trans_sf"/>
</dbReference>
<dbReference type="Gene3D" id="1.20.1250.20">
    <property type="entry name" value="MFS general substrate transporter like domains"/>
    <property type="match status" value="2"/>
</dbReference>
<dbReference type="GO" id="GO:0005886">
    <property type="term" value="C:plasma membrane"/>
    <property type="evidence" value="ECO:0007669"/>
    <property type="project" value="TreeGrafter"/>
</dbReference>
<dbReference type="SUPFAM" id="SSF103473">
    <property type="entry name" value="MFS general substrate transporter"/>
    <property type="match status" value="1"/>
</dbReference>
<dbReference type="AlphaFoldDB" id="A0A3M6VXM3"/>
<accession>A0A3M6VXM3</accession>
<dbReference type="InterPro" id="IPR011701">
    <property type="entry name" value="MFS"/>
</dbReference>
<evidence type="ECO:0000256" key="4">
    <source>
        <dbReference type="ARBA" id="ARBA00023136"/>
    </source>
</evidence>
<feature type="region of interest" description="Disordered" evidence="5">
    <location>
        <begin position="295"/>
        <end position="318"/>
    </location>
</feature>
<feature type="transmembrane region" description="Helical" evidence="6">
    <location>
        <begin position="367"/>
        <end position="389"/>
    </location>
</feature>
<feature type="domain" description="Major facilitator superfamily (MFS) profile" evidence="7">
    <location>
        <begin position="108"/>
        <end position="573"/>
    </location>
</feature>
<comment type="caution">
    <text evidence="8">The sequence shown here is derived from an EMBL/GenBank/DDBJ whole genome shotgun (WGS) entry which is preliminary data.</text>
</comment>
<name>A0A3M6VXM3_HORWE</name>
<feature type="transmembrane region" description="Helical" evidence="6">
    <location>
        <begin position="115"/>
        <end position="133"/>
    </location>
</feature>
<proteinExistence type="predicted"/>
<evidence type="ECO:0000256" key="1">
    <source>
        <dbReference type="ARBA" id="ARBA00004141"/>
    </source>
</evidence>
<organism evidence="8 9">
    <name type="scientific">Hortaea werneckii</name>
    <name type="common">Black yeast</name>
    <name type="synonym">Cladosporium werneckii</name>
    <dbReference type="NCBI Taxonomy" id="91943"/>
    <lineage>
        <taxon>Eukaryota</taxon>
        <taxon>Fungi</taxon>
        <taxon>Dikarya</taxon>
        <taxon>Ascomycota</taxon>
        <taxon>Pezizomycotina</taxon>
        <taxon>Dothideomycetes</taxon>
        <taxon>Dothideomycetidae</taxon>
        <taxon>Mycosphaerellales</taxon>
        <taxon>Teratosphaeriaceae</taxon>
        <taxon>Hortaea</taxon>
    </lineage>
</organism>
<evidence type="ECO:0000256" key="6">
    <source>
        <dbReference type="SAM" id="Phobius"/>
    </source>
</evidence>
<dbReference type="Proteomes" id="UP000281245">
    <property type="component" value="Unassembled WGS sequence"/>
</dbReference>
<feature type="transmembrane region" description="Helical" evidence="6">
    <location>
        <begin position="200"/>
        <end position="227"/>
    </location>
</feature>
<sequence length="588" mass="64654">MSSCPYPLAPRILSLVLYNLKPVTMASQEALDVKAAEQLNVEIIPGTEVMKDVGDVHFAHAGGASTGSVYVAQYLLFICFPYANVYSLVPHPTTDPSDPLNWSRLWKIITAISQLLYVWVLVCSALSIAPMFPLLGHEFHLGEQALSLLTGLNVITLGFANILIVPLSNIFGRRPISIVFGFLVILTNIWQALATSHKSLLAARACNGIVAATSETIMVQVIADMFFLHERGFWMGTYFTFYFSGAFLGPIMSGNIAAHHGWRSFFWLTVALAAFVTVLLIVAFPETKYHRSASNHAGTRHATKNNAEVQERPVDSEANSEKAVTAHDQVVVGKGKPSKAQWMPVQKPDSKWLSFIIRDITTPIITFFNPIVFWAALMLAGPADLLLLFNLTESGLLSSPAYGFGPGAVGYTNFAFFVGGIIGVLTAGPLSDWWARRATMKNNGIREAEMRLPALIPYVCFFIISHVAGAVGYQRLWPWPAIIVCGFGFSGLAVTSIPTIAIAYAVDCYKPISGEIMLVATVLENVLGFCLSYWVFDVAARDGFVAVYMTQFAVSMLPIVLTVPLYFFGKKLRRWTRNSDLHRMEAMI</sequence>
<reference evidence="8 9" key="1">
    <citation type="journal article" date="2018" name="BMC Genomics">
        <title>Genomic evidence for intraspecific hybridization in a clonal and extremely halotolerant yeast.</title>
        <authorList>
            <person name="Gostincar C."/>
            <person name="Stajich J.E."/>
            <person name="Zupancic J."/>
            <person name="Zalar P."/>
            <person name="Gunde-Cimerman N."/>
        </authorList>
    </citation>
    <scope>NUCLEOTIDE SEQUENCE [LARGE SCALE GENOMIC DNA]</scope>
    <source>
        <strain evidence="8 9">EXF-6656</strain>
    </source>
</reference>
<feature type="transmembrane region" description="Helical" evidence="6">
    <location>
        <begin position="516"/>
        <end position="536"/>
    </location>
</feature>
<feature type="transmembrane region" description="Helical" evidence="6">
    <location>
        <begin position="176"/>
        <end position="194"/>
    </location>
</feature>
<dbReference type="PANTHER" id="PTHR23502:SF149">
    <property type="entry name" value="TRANSPORTER, PUTATIVE-RELATED"/>
    <property type="match status" value="1"/>
</dbReference>
<dbReference type="PANTHER" id="PTHR23502">
    <property type="entry name" value="MAJOR FACILITATOR SUPERFAMILY"/>
    <property type="match status" value="1"/>
</dbReference>
<comment type="subcellular location">
    <subcellularLocation>
        <location evidence="1">Membrane</location>
        <topology evidence="1">Multi-pass membrane protein</topology>
    </subcellularLocation>
</comment>
<feature type="transmembrane region" description="Helical" evidence="6">
    <location>
        <begin position="239"/>
        <end position="258"/>
    </location>
</feature>
<dbReference type="InterPro" id="IPR020846">
    <property type="entry name" value="MFS_dom"/>
</dbReference>
<dbReference type="EMBL" id="QWIJ01003113">
    <property type="protein sequence ID" value="RMX71029.1"/>
    <property type="molecule type" value="Genomic_DNA"/>
</dbReference>
<dbReference type="Pfam" id="PF07690">
    <property type="entry name" value="MFS_1"/>
    <property type="match status" value="1"/>
</dbReference>
<feature type="transmembrane region" description="Helical" evidence="6">
    <location>
        <begin position="452"/>
        <end position="473"/>
    </location>
</feature>
<evidence type="ECO:0000256" key="3">
    <source>
        <dbReference type="ARBA" id="ARBA00022989"/>
    </source>
</evidence>
<feature type="transmembrane region" description="Helical" evidence="6">
    <location>
        <begin position="264"/>
        <end position="284"/>
    </location>
</feature>
<dbReference type="GO" id="GO:0022857">
    <property type="term" value="F:transmembrane transporter activity"/>
    <property type="evidence" value="ECO:0007669"/>
    <property type="project" value="InterPro"/>
</dbReference>
<keyword evidence="4 6" id="KW-0472">Membrane</keyword>
<protein>
    <recommendedName>
        <fullName evidence="7">Major facilitator superfamily (MFS) profile domain-containing protein</fullName>
    </recommendedName>
</protein>
<feature type="transmembrane region" description="Helical" evidence="6">
    <location>
        <begin position="145"/>
        <end position="164"/>
    </location>
</feature>
<gene>
    <name evidence="8" type="ORF">D0869_16051</name>
</gene>
<keyword evidence="3 6" id="KW-1133">Transmembrane helix</keyword>
<evidence type="ECO:0000313" key="9">
    <source>
        <dbReference type="Proteomes" id="UP000281245"/>
    </source>
</evidence>
<evidence type="ECO:0000259" key="7">
    <source>
        <dbReference type="PROSITE" id="PS50850"/>
    </source>
</evidence>
<dbReference type="PROSITE" id="PS50850">
    <property type="entry name" value="MFS"/>
    <property type="match status" value="1"/>
</dbReference>
<evidence type="ECO:0000256" key="2">
    <source>
        <dbReference type="ARBA" id="ARBA00022692"/>
    </source>
</evidence>
<feature type="transmembrane region" description="Helical" evidence="6">
    <location>
        <begin position="548"/>
        <end position="568"/>
    </location>
</feature>
<evidence type="ECO:0000313" key="8">
    <source>
        <dbReference type="EMBL" id="RMX71029.1"/>
    </source>
</evidence>
<feature type="transmembrane region" description="Helical" evidence="6">
    <location>
        <begin position="479"/>
        <end position="504"/>
    </location>
</feature>
<dbReference type="OrthoDB" id="5215911at2759"/>
<keyword evidence="2 6" id="KW-0812">Transmembrane</keyword>